<sequence length="139" mass="15264">MLILITTQRRTFFVQQDHKPLCGPTGDFMRDAANSRNTHQTTDHFFENGTLPLPPTSYQNSHNIKAEIPWGGPDYNGEHCDSYFRGRMAVGSFQSFRAVSPDDSPSSEPGKPMIQAAVLAGYSEFSILRGPDGRGLGSG</sequence>
<gene>
    <name evidence="1" type="primary">ORF28187</name>
</gene>
<accession>A0A0B6YKB6</accession>
<protein>
    <submittedName>
        <fullName evidence="1">Uncharacterized protein</fullName>
    </submittedName>
</protein>
<evidence type="ECO:0000313" key="1">
    <source>
        <dbReference type="EMBL" id="CEK56653.1"/>
    </source>
</evidence>
<organism evidence="1">
    <name type="scientific">Arion vulgaris</name>
    <dbReference type="NCBI Taxonomy" id="1028688"/>
    <lineage>
        <taxon>Eukaryota</taxon>
        <taxon>Metazoa</taxon>
        <taxon>Spiralia</taxon>
        <taxon>Lophotrochozoa</taxon>
        <taxon>Mollusca</taxon>
        <taxon>Gastropoda</taxon>
        <taxon>Heterobranchia</taxon>
        <taxon>Euthyneura</taxon>
        <taxon>Panpulmonata</taxon>
        <taxon>Eupulmonata</taxon>
        <taxon>Stylommatophora</taxon>
        <taxon>Helicina</taxon>
        <taxon>Arionoidea</taxon>
        <taxon>Arionidae</taxon>
        <taxon>Arion</taxon>
    </lineage>
</organism>
<reference evidence="1" key="1">
    <citation type="submission" date="2014-12" db="EMBL/GenBank/DDBJ databases">
        <title>Insight into the proteome of Arion vulgaris.</title>
        <authorList>
            <person name="Aradska J."/>
            <person name="Bulat T."/>
            <person name="Smidak R."/>
            <person name="Sarate P."/>
            <person name="Gangsoo J."/>
            <person name="Sialana F."/>
            <person name="Bilban M."/>
            <person name="Lubec G."/>
        </authorList>
    </citation>
    <scope>NUCLEOTIDE SEQUENCE</scope>
    <source>
        <tissue evidence="1">Skin</tissue>
    </source>
</reference>
<dbReference type="AlphaFoldDB" id="A0A0B6YKB6"/>
<name>A0A0B6YKB6_9EUPU</name>
<proteinExistence type="predicted"/>
<feature type="non-terminal residue" evidence="1">
    <location>
        <position position="139"/>
    </location>
</feature>
<dbReference type="EMBL" id="HACG01009788">
    <property type="protein sequence ID" value="CEK56653.1"/>
    <property type="molecule type" value="Transcribed_RNA"/>
</dbReference>